<evidence type="ECO:0000313" key="2">
    <source>
        <dbReference type="EMBL" id="AOW26624.1"/>
    </source>
</evidence>
<dbReference type="CGD" id="CAL0000184908">
    <property type="gene designation" value="orf19.12324"/>
</dbReference>
<reference evidence="2 3" key="2">
    <citation type="journal article" date="2007" name="Genome Biol.">
        <title>Assembly of the Candida albicans genome into sixteen supercontigs aligned on the eight chromosomes.</title>
        <authorList>
            <person name="van het Hoog M."/>
            <person name="Rast T.J."/>
            <person name="Martchenko M."/>
            <person name="Grindle S."/>
            <person name="Dignard D."/>
            <person name="Hogues H."/>
            <person name="Cuomo C."/>
            <person name="Berriman M."/>
            <person name="Scherer S."/>
            <person name="Magee B.B."/>
            <person name="Whiteway M."/>
            <person name="Chibana H."/>
            <person name="Nantel A."/>
            <person name="Magee P.T."/>
        </authorList>
    </citation>
    <scope>GENOME REANNOTATION</scope>
    <source>
        <strain evidence="3">SC5314 / ATCC MYA-2876</strain>
    </source>
</reference>
<dbReference type="RefSeq" id="XP_723546.1">
    <property type="nucleotide sequence ID" value="XM_718453.1"/>
</dbReference>
<protein>
    <submittedName>
        <fullName evidence="2">Uncharacterized protein</fullName>
    </submittedName>
</protein>
<evidence type="ECO:0000313" key="1">
    <source>
        <dbReference type="CGD" id="CAL0000184908"/>
    </source>
</evidence>
<proteinExistence type="predicted"/>
<sequence length="270" mass="31023">MNANQLRIPKTLHFADEISHLNSNFISVNSYNQNPTSTSTSTSTLANPRSINKFINSTPKLPLAVNQNSNSLIYDIIDLYLLPDTAPEELDSKTLSANDKHNVQPALFASLHKGYHYFFGNDYLPSTCNSVNDENTRVVLDMNMNMNDANTAIYHDENIETQSINMWFKNKSAGVFHKLKSFGHRSSSTTTNRTNFKAGETVDEKLKSLFSETTIEENNLKEIVEQRPKRRVTIQEKEDIIFPNYYERKSPTRFRRNITRKLSSFRRSNI</sequence>
<dbReference type="InParanoid" id="A0A1D8PEQ0"/>
<dbReference type="GeneID" id="3634860"/>
<dbReference type="KEGG" id="cal:CAALFM_C109930WA"/>
<dbReference type="EMBL" id="CP017623">
    <property type="protein sequence ID" value="AOW26624.1"/>
    <property type="molecule type" value="Genomic_DNA"/>
</dbReference>
<name>A0A1D8PEQ0_CANAL</name>
<dbReference type="OrthoDB" id="4018979at2759"/>
<reference evidence="2 3" key="1">
    <citation type="journal article" date="2004" name="Proc. Natl. Acad. Sci. U.S.A.">
        <title>The diploid genome sequence of Candida albicans.</title>
        <authorList>
            <person name="Jones T."/>
            <person name="Federspiel N.A."/>
            <person name="Chibana H."/>
            <person name="Dungan J."/>
            <person name="Kalman S."/>
            <person name="Magee B.B."/>
            <person name="Newport G."/>
            <person name="Thorstenson Y.R."/>
            <person name="Agabian N."/>
            <person name="Magee P.T."/>
            <person name="Davis R.W."/>
            <person name="Scherer S."/>
        </authorList>
    </citation>
    <scope>NUCLEOTIDE SEQUENCE [LARGE SCALE GENOMIC DNA]</scope>
    <source>
        <strain evidence="3">SC5314 / ATCC MYA-2876</strain>
    </source>
</reference>
<dbReference type="AlphaFoldDB" id="A0A1D8PEQ0"/>
<dbReference type="Proteomes" id="UP000000559">
    <property type="component" value="Chromosome 1"/>
</dbReference>
<accession>A0A1D8PEQ0</accession>
<keyword evidence="3" id="KW-1185">Reference proteome</keyword>
<dbReference type="VEuPathDB" id="FungiDB:C1_09930W_A"/>
<reference evidence="2 3" key="3">
    <citation type="journal article" date="2013" name="Genome Biol.">
        <title>Assembly of a phased diploid Candida albicans genome facilitates allele-specific measurements and provides a simple model for repeat and indel structure.</title>
        <authorList>
            <person name="Muzzey D."/>
            <person name="Schwartz K."/>
            <person name="Weissman J.S."/>
            <person name="Sherlock G."/>
        </authorList>
    </citation>
    <scope>NUCLEOTIDE SEQUENCE [LARGE SCALE GENOMIC DNA]</scope>
    <source>
        <strain evidence="3">SC5314 / ATCC MYA-2876</strain>
    </source>
</reference>
<evidence type="ECO:0000313" key="3">
    <source>
        <dbReference type="Proteomes" id="UP000000559"/>
    </source>
</evidence>
<organism evidence="2 3">
    <name type="scientific">Candida albicans (strain SC5314 / ATCC MYA-2876)</name>
    <name type="common">Yeast</name>
    <dbReference type="NCBI Taxonomy" id="237561"/>
    <lineage>
        <taxon>Eukaryota</taxon>
        <taxon>Fungi</taxon>
        <taxon>Dikarya</taxon>
        <taxon>Ascomycota</taxon>
        <taxon>Saccharomycotina</taxon>
        <taxon>Pichiomycetes</taxon>
        <taxon>Debaryomycetaceae</taxon>
        <taxon>Candida/Lodderomyces clade</taxon>
        <taxon>Candida</taxon>
    </lineage>
</organism>
<gene>
    <name evidence="2" type="ordered locus">CAALFM_C109930WA</name>
    <name evidence="1" type="ordered locus">orf19.12324</name>
</gene>